<dbReference type="GO" id="GO:0045892">
    <property type="term" value="P:negative regulation of DNA-templated transcription"/>
    <property type="evidence" value="ECO:0007669"/>
    <property type="project" value="TreeGrafter"/>
</dbReference>
<evidence type="ECO:0000256" key="3">
    <source>
        <dbReference type="ARBA" id="ARBA00022723"/>
    </source>
</evidence>
<comment type="cofactor">
    <cofactor evidence="8">
        <name>Zn(2+)</name>
        <dbReference type="ChEBI" id="CHEBI:29105"/>
    </cofactor>
    <text evidence="8">Binds 1 zinc ion per subunit.</text>
</comment>
<dbReference type="PANTHER" id="PTHR33202">
    <property type="entry name" value="ZINC UPTAKE REGULATION PROTEIN"/>
    <property type="match status" value="1"/>
</dbReference>
<comment type="cofactor">
    <cofactor evidence="9">
        <name>Mn(2+)</name>
        <dbReference type="ChEBI" id="CHEBI:29035"/>
    </cofactor>
    <cofactor evidence="9">
        <name>Fe(2+)</name>
        <dbReference type="ChEBI" id="CHEBI:29033"/>
    </cofactor>
    <text evidence="9">Binds 1 Mn(2+) or Fe(2+) ion per subunit.</text>
</comment>
<dbReference type="GO" id="GO:1900376">
    <property type="term" value="P:regulation of secondary metabolite biosynthetic process"/>
    <property type="evidence" value="ECO:0007669"/>
    <property type="project" value="TreeGrafter"/>
</dbReference>
<dbReference type="InterPro" id="IPR036390">
    <property type="entry name" value="WH_DNA-bd_sf"/>
</dbReference>
<keyword evidence="4 8" id="KW-0862">Zinc</keyword>
<feature type="binding site" evidence="8">
    <location>
        <position position="150"/>
    </location>
    <ligand>
        <name>Zn(2+)</name>
        <dbReference type="ChEBI" id="CHEBI:29105"/>
    </ligand>
</feature>
<feature type="binding site" evidence="9">
    <location>
        <position position="122"/>
    </location>
    <ligand>
        <name>Fe cation</name>
        <dbReference type="ChEBI" id="CHEBI:24875"/>
    </ligand>
</feature>
<dbReference type="GO" id="GO:0003700">
    <property type="term" value="F:DNA-binding transcription factor activity"/>
    <property type="evidence" value="ECO:0007669"/>
    <property type="project" value="InterPro"/>
</dbReference>
<dbReference type="Gene3D" id="1.10.10.10">
    <property type="entry name" value="Winged helix-like DNA-binding domain superfamily/Winged helix DNA-binding domain"/>
    <property type="match status" value="1"/>
</dbReference>
<keyword evidence="5" id="KW-0805">Transcription regulation</keyword>
<gene>
    <name evidence="10" type="primary">fur</name>
    <name evidence="10" type="ORF">KGMB01110_27340</name>
</gene>
<protein>
    <submittedName>
        <fullName evidence="10">Transcriptional repressor</fullName>
    </submittedName>
</protein>
<evidence type="ECO:0000256" key="7">
    <source>
        <dbReference type="ARBA" id="ARBA00023163"/>
    </source>
</evidence>
<feature type="binding site" evidence="9">
    <location>
        <position position="139"/>
    </location>
    <ligand>
        <name>Fe cation</name>
        <dbReference type="ChEBI" id="CHEBI:24875"/>
    </ligand>
</feature>
<evidence type="ECO:0000256" key="9">
    <source>
        <dbReference type="PIRSR" id="PIRSR602481-2"/>
    </source>
</evidence>
<dbReference type="CDD" id="cd07153">
    <property type="entry name" value="Fur_like"/>
    <property type="match status" value="1"/>
</dbReference>
<feature type="binding site" evidence="8">
    <location>
        <position position="107"/>
    </location>
    <ligand>
        <name>Zn(2+)</name>
        <dbReference type="ChEBI" id="CHEBI:29105"/>
    </ligand>
</feature>
<keyword evidence="7" id="KW-0804">Transcription</keyword>
<comment type="caution">
    <text evidence="10">The sequence shown here is derived from an EMBL/GenBank/DDBJ whole genome shotgun (WGS) entry which is preliminary data.</text>
</comment>
<dbReference type="Gene3D" id="3.30.1490.190">
    <property type="match status" value="1"/>
</dbReference>
<keyword evidence="6" id="KW-0238">DNA-binding</keyword>
<evidence type="ECO:0000256" key="5">
    <source>
        <dbReference type="ARBA" id="ARBA00023015"/>
    </source>
</evidence>
<dbReference type="EMBL" id="BHGK01000001">
    <property type="protein sequence ID" value="GCA68298.1"/>
    <property type="molecule type" value="Genomic_DNA"/>
</dbReference>
<dbReference type="FunFam" id="1.10.10.10:FF:000051">
    <property type="entry name" value="Fur family transcriptional regulator"/>
    <property type="match status" value="1"/>
</dbReference>
<dbReference type="AlphaFoldDB" id="A0A391PB84"/>
<evidence type="ECO:0000256" key="4">
    <source>
        <dbReference type="ARBA" id="ARBA00022833"/>
    </source>
</evidence>
<keyword evidence="3 8" id="KW-0479">Metal-binding</keyword>
<comment type="similarity">
    <text evidence="1">Belongs to the Fur family.</text>
</comment>
<accession>A0A391PB84</accession>
<dbReference type="GO" id="GO:0008270">
    <property type="term" value="F:zinc ion binding"/>
    <property type="evidence" value="ECO:0007669"/>
    <property type="project" value="TreeGrafter"/>
</dbReference>
<dbReference type="InterPro" id="IPR043135">
    <property type="entry name" value="Fur_C"/>
</dbReference>
<dbReference type="GO" id="GO:0000976">
    <property type="term" value="F:transcription cis-regulatory region binding"/>
    <property type="evidence" value="ECO:0007669"/>
    <property type="project" value="TreeGrafter"/>
</dbReference>
<dbReference type="InterPro" id="IPR036388">
    <property type="entry name" value="WH-like_DNA-bd_sf"/>
</dbReference>
<evidence type="ECO:0000313" key="11">
    <source>
        <dbReference type="Proteomes" id="UP000265643"/>
    </source>
</evidence>
<dbReference type="PANTHER" id="PTHR33202:SF7">
    <property type="entry name" value="FERRIC UPTAKE REGULATION PROTEIN"/>
    <property type="match status" value="1"/>
</dbReference>
<organism evidence="10 11">
    <name type="scientific">Mediterraneibacter butyricigenes</name>
    <dbReference type="NCBI Taxonomy" id="2316025"/>
    <lineage>
        <taxon>Bacteria</taxon>
        <taxon>Bacillati</taxon>
        <taxon>Bacillota</taxon>
        <taxon>Clostridia</taxon>
        <taxon>Lachnospirales</taxon>
        <taxon>Lachnospiraceae</taxon>
        <taxon>Mediterraneibacter</taxon>
    </lineage>
</organism>
<evidence type="ECO:0000256" key="2">
    <source>
        <dbReference type="ARBA" id="ARBA00022491"/>
    </source>
</evidence>
<dbReference type="RefSeq" id="WP_117602409.1">
    <property type="nucleotide sequence ID" value="NZ_BHGK01000001.1"/>
</dbReference>
<proteinExistence type="inferred from homology"/>
<dbReference type="Pfam" id="PF01475">
    <property type="entry name" value="FUR"/>
    <property type="match status" value="1"/>
</dbReference>
<name>A0A391PB84_9FIRM</name>
<keyword evidence="11" id="KW-1185">Reference proteome</keyword>
<evidence type="ECO:0000256" key="8">
    <source>
        <dbReference type="PIRSR" id="PIRSR602481-1"/>
    </source>
</evidence>
<evidence type="ECO:0000256" key="6">
    <source>
        <dbReference type="ARBA" id="ARBA00023125"/>
    </source>
</evidence>
<feature type="binding site" evidence="8">
    <location>
        <position position="147"/>
    </location>
    <ligand>
        <name>Zn(2+)</name>
        <dbReference type="ChEBI" id="CHEBI:29105"/>
    </ligand>
</feature>
<feature type="binding site" evidence="8">
    <location>
        <position position="110"/>
    </location>
    <ligand>
        <name>Zn(2+)</name>
        <dbReference type="ChEBI" id="CHEBI:29105"/>
    </ligand>
</feature>
<dbReference type="SUPFAM" id="SSF46785">
    <property type="entry name" value="Winged helix' DNA-binding domain"/>
    <property type="match status" value="1"/>
</dbReference>
<keyword evidence="9" id="KW-0408">Iron</keyword>
<sequence>MTKEQEHLQDILKKRLKEKGLKVTQQRLIVLQILAENRDKHMAAEDIYEMVKEEYPEIGLATVYRTVQLLLEMQLLDRINLDDGRVRYEIGHLFAGDMRHNHHHLICKSCGKVTPFEDDLLEELEAHIEQDAGFHVLDHELKFYGICKECLQKQKKES</sequence>
<dbReference type="Proteomes" id="UP000265643">
    <property type="component" value="Unassembled WGS sequence"/>
</dbReference>
<evidence type="ECO:0000256" key="1">
    <source>
        <dbReference type="ARBA" id="ARBA00007957"/>
    </source>
</evidence>
<evidence type="ECO:0000313" key="10">
    <source>
        <dbReference type="EMBL" id="GCA68298.1"/>
    </source>
</evidence>
<dbReference type="InterPro" id="IPR002481">
    <property type="entry name" value="FUR"/>
</dbReference>
<keyword evidence="2" id="KW-0678">Repressor</keyword>
<reference evidence="11" key="1">
    <citation type="submission" date="2018-09" db="EMBL/GenBank/DDBJ databases">
        <title>Draft Genome Sequence of Mediterraneibacter sp. KCTC 15684.</title>
        <authorList>
            <person name="Kim J.S."/>
            <person name="Han K.I."/>
            <person name="Suh M.K."/>
            <person name="Lee K.C."/>
            <person name="Eom M.K."/>
            <person name="Lee J.H."/>
            <person name="Park S.H."/>
            <person name="Kang S.W."/>
            <person name="Park J.E."/>
            <person name="Oh B.S."/>
            <person name="Yu S.Y."/>
            <person name="Choi S.H."/>
            <person name="Lee D.H."/>
            <person name="Yoon H."/>
            <person name="Kim B."/>
            <person name="Yang S.J."/>
            <person name="Lee J.S."/>
        </authorList>
    </citation>
    <scope>NUCLEOTIDE SEQUENCE [LARGE SCALE GENOMIC DNA]</scope>
    <source>
        <strain evidence="11">KCTC 15684</strain>
    </source>
</reference>